<evidence type="ECO:0000313" key="9">
    <source>
        <dbReference type="Proteomes" id="UP000076765"/>
    </source>
</evidence>
<keyword evidence="1 5" id="KW-0819">tRNA processing</keyword>
<dbReference type="EC" id="3.1.13.-" evidence="5"/>
<dbReference type="EMBL" id="UGPW01000001">
    <property type="protein sequence ID" value="STY87491.1"/>
    <property type="molecule type" value="Genomic_DNA"/>
</dbReference>
<reference evidence="8 10" key="2">
    <citation type="submission" date="2018-06" db="EMBL/GenBank/DDBJ databases">
        <authorList>
            <consortium name="Pathogen Informatics"/>
            <person name="Doyle S."/>
        </authorList>
    </citation>
    <scope>NUCLEOTIDE SEQUENCE [LARGE SCALE GENOMIC DNA]</scope>
    <source>
        <strain evidence="8 10">NCTC11227</strain>
    </source>
</reference>
<keyword evidence="5" id="KW-0460">Magnesium</keyword>
<feature type="binding site" evidence="5">
    <location>
        <position position="22"/>
    </location>
    <ligand>
        <name>Mg(2+)</name>
        <dbReference type="ChEBI" id="CHEBI:18420"/>
        <label>2</label>
        <note>catalytic</note>
    </ligand>
</feature>
<feature type="site" description="Important for substrate binding and specificity" evidence="5">
    <location>
        <position position="125"/>
    </location>
</feature>
<feature type="binding site" evidence="5">
    <location>
        <position position="183"/>
    </location>
    <ligand>
        <name>Mg(2+)</name>
        <dbReference type="ChEBI" id="CHEBI:18420"/>
        <label>2</label>
        <note>catalytic</note>
    </ligand>
</feature>
<feature type="binding site" evidence="5">
    <location>
        <position position="24"/>
    </location>
    <ligand>
        <name>Mg(2+)</name>
        <dbReference type="ChEBI" id="CHEBI:18420"/>
        <label>2</label>
        <note>catalytic</note>
    </ligand>
</feature>
<organism evidence="8 10">
    <name type="scientific">Moraxella ovis</name>
    <dbReference type="NCBI Taxonomy" id="29433"/>
    <lineage>
        <taxon>Bacteria</taxon>
        <taxon>Pseudomonadati</taxon>
        <taxon>Pseudomonadota</taxon>
        <taxon>Gammaproteobacteria</taxon>
        <taxon>Moraxellales</taxon>
        <taxon>Moraxellaceae</taxon>
        <taxon>Moraxella</taxon>
    </lineage>
</organism>
<evidence type="ECO:0000256" key="2">
    <source>
        <dbReference type="ARBA" id="ARBA00022722"/>
    </source>
</evidence>
<evidence type="ECO:0000256" key="5">
    <source>
        <dbReference type="HAMAP-Rule" id="MF_00157"/>
    </source>
</evidence>
<dbReference type="GO" id="GO:0003676">
    <property type="term" value="F:nucleic acid binding"/>
    <property type="evidence" value="ECO:0007669"/>
    <property type="project" value="InterPro"/>
</dbReference>
<comment type="subunit">
    <text evidence="5">Homodimer.</text>
</comment>
<feature type="binding site" evidence="5">
    <location>
        <position position="22"/>
    </location>
    <ligand>
        <name>Mg(2+)</name>
        <dbReference type="ChEBI" id="CHEBI:18420"/>
        <label>1</label>
        <note>catalytic</note>
    </ligand>
</feature>
<dbReference type="PANTHER" id="PTHR30231">
    <property type="entry name" value="DNA POLYMERASE III SUBUNIT EPSILON"/>
    <property type="match status" value="1"/>
</dbReference>
<dbReference type="GO" id="GO:0045004">
    <property type="term" value="P:DNA replication proofreading"/>
    <property type="evidence" value="ECO:0007669"/>
    <property type="project" value="TreeGrafter"/>
</dbReference>
<dbReference type="EMBL" id="CP011158">
    <property type="protein sequence ID" value="ANB91789.1"/>
    <property type="molecule type" value="Genomic_DNA"/>
</dbReference>
<feature type="site" description="Important for substrate binding and specificity" evidence="5">
    <location>
        <position position="148"/>
    </location>
</feature>
<dbReference type="RefSeq" id="WP_063514368.1">
    <property type="nucleotide sequence ID" value="NZ_CP011158.1"/>
</dbReference>
<sequence length="224" mass="24665">MISDKPITLKERFRGFMPVVVDVETAGFNAQTDALLEIACIPIVMDEQGQLIQGEPLNAHIEPFIGANLEPAALKFTGINPESPFRKAISEDEKVALRRIFKALKEVRKQYDCRQCILVGHNAHFDLGFLNAAIARTSSKNHSPFHAFSVLDTASLSALAYGHTVLARTCVMAGIEFDNNHAHSALYDTQKTAELFCKIFNELPMLTAMPSVDAEIESAETSES</sequence>
<dbReference type="SMART" id="SM00479">
    <property type="entry name" value="EXOIII"/>
    <property type="match status" value="1"/>
</dbReference>
<dbReference type="GO" id="GO:0016896">
    <property type="term" value="F:RNA exonuclease activity, producing 5'-phosphomonoesters"/>
    <property type="evidence" value="ECO:0007669"/>
    <property type="project" value="UniProtKB-UniRule"/>
</dbReference>
<comment type="cofactor">
    <cofactor evidence="5">
        <name>Mg(2+)</name>
        <dbReference type="ChEBI" id="CHEBI:18420"/>
    </cofactor>
    <text evidence="5">Binds two Mg(2+) per subunit. The active form of the enzyme binds two Mg(2+) ions in its active site. The first Mg(2+) forms only one salt bridge with the protein.</text>
</comment>
<dbReference type="GO" id="GO:0005829">
    <property type="term" value="C:cytosol"/>
    <property type="evidence" value="ECO:0007669"/>
    <property type="project" value="TreeGrafter"/>
</dbReference>
<dbReference type="InterPro" id="IPR005987">
    <property type="entry name" value="RNase_T"/>
</dbReference>
<feature type="binding site" evidence="5">
    <location>
        <position position="188"/>
    </location>
    <ligand>
        <name>Mg(2+)</name>
        <dbReference type="ChEBI" id="CHEBI:18420"/>
        <label>2</label>
        <note>catalytic</note>
    </ligand>
</feature>
<dbReference type="HAMAP" id="MF_00157">
    <property type="entry name" value="RNase_T"/>
    <property type="match status" value="1"/>
</dbReference>
<dbReference type="STRING" id="29433.MOVS_07170"/>
<evidence type="ECO:0000256" key="4">
    <source>
        <dbReference type="ARBA" id="ARBA00022839"/>
    </source>
</evidence>
<feature type="site" description="Important for substrate binding and specificity" evidence="5">
    <location>
        <position position="76"/>
    </location>
</feature>
<dbReference type="KEGG" id="moi:MOVS_07170"/>
<dbReference type="Gene3D" id="3.30.420.10">
    <property type="entry name" value="Ribonuclease H-like superfamily/Ribonuclease H"/>
    <property type="match status" value="1"/>
</dbReference>
<dbReference type="Proteomes" id="UP000255102">
    <property type="component" value="Unassembled WGS sequence"/>
</dbReference>
<protein>
    <recommendedName>
        <fullName evidence="5">Ribonuclease T</fullName>
        <ecNumber evidence="5">3.1.13.-</ecNumber>
    </recommendedName>
    <alternativeName>
        <fullName evidence="5">Exoribonuclease T</fullName>
        <shortName evidence="5">RNase T</shortName>
    </alternativeName>
</protein>
<dbReference type="AlphaFoldDB" id="A0A378PL61"/>
<feature type="site" description="Important for substrate binding and specificity" evidence="5">
    <location>
        <position position="28"/>
    </location>
</feature>
<proteinExistence type="inferred from homology"/>
<name>A0A378PL61_9GAMM</name>
<reference evidence="7 9" key="1">
    <citation type="submission" date="2015-04" db="EMBL/GenBank/DDBJ databases">
        <authorList>
            <person name="Calcutt M.J."/>
            <person name="Foecking M.F."/>
        </authorList>
    </citation>
    <scope>NUCLEOTIDE SEQUENCE [LARGE SCALE GENOMIC DNA]</scope>
    <source>
        <strain evidence="7 9">199/55</strain>
    </source>
</reference>
<comment type="function">
    <text evidence="5">Trims short 3' overhangs of a variety of RNA species, leaving a one or two nucleotide 3' overhang. Responsible for the end-turnover of tRNA: specifically removes the terminal AMP residue from uncharged tRNA (tRNA-C-C-A). Also appears to be involved in tRNA biosynthesis.</text>
</comment>
<dbReference type="Proteomes" id="UP000076765">
    <property type="component" value="Chromosome"/>
</dbReference>
<keyword evidence="4 5" id="KW-0269">Exonuclease</keyword>
<evidence type="ECO:0000313" key="8">
    <source>
        <dbReference type="EMBL" id="STY87491.1"/>
    </source>
</evidence>
<evidence type="ECO:0000256" key="1">
    <source>
        <dbReference type="ARBA" id="ARBA00022694"/>
    </source>
</evidence>
<feature type="domain" description="Exonuclease" evidence="6">
    <location>
        <begin position="17"/>
        <end position="205"/>
    </location>
</feature>
<keyword evidence="2 5" id="KW-0540">Nuclease</keyword>
<evidence type="ECO:0000313" key="10">
    <source>
        <dbReference type="Proteomes" id="UP000255102"/>
    </source>
</evidence>
<dbReference type="InterPro" id="IPR013520">
    <property type="entry name" value="Ribonucl_H"/>
</dbReference>
<dbReference type="GO" id="GO:0000287">
    <property type="term" value="F:magnesium ion binding"/>
    <property type="evidence" value="ECO:0007669"/>
    <property type="project" value="UniProtKB-UniRule"/>
</dbReference>
<keyword evidence="3 5" id="KW-0378">Hydrolase</keyword>
<dbReference type="PANTHER" id="PTHR30231:SF2">
    <property type="entry name" value="RIBONUCLEASE T"/>
    <property type="match status" value="1"/>
</dbReference>
<dbReference type="Pfam" id="PF00929">
    <property type="entry name" value="RNase_T"/>
    <property type="match status" value="1"/>
</dbReference>
<feature type="active site" description="Proton donor/acceptor" evidence="5">
    <location>
        <position position="183"/>
    </location>
</feature>
<dbReference type="GO" id="GO:0008033">
    <property type="term" value="P:tRNA processing"/>
    <property type="evidence" value="ECO:0007669"/>
    <property type="project" value="UniProtKB-KW"/>
</dbReference>
<accession>A0A378PL61</accession>
<comment type="similarity">
    <text evidence="5">Belongs to the RNase T family.</text>
</comment>
<evidence type="ECO:0000256" key="3">
    <source>
        <dbReference type="ARBA" id="ARBA00022801"/>
    </source>
</evidence>
<evidence type="ECO:0000259" key="6">
    <source>
        <dbReference type="SMART" id="SM00479"/>
    </source>
</evidence>
<keyword evidence="9" id="KW-1185">Reference proteome</keyword>
<gene>
    <name evidence="5 8" type="primary">rnt</name>
    <name evidence="7" type="ORF">MOVS_07170</name>
    <name evidence="8" type="ORF">NCTC11227_01502</name>
</gene>
<evidence type="ECO:0000313" key="7">
    <source>
        <dbReference type="EMBL" id="ANB91789.1"/>
    </source>
</evidence>
<dbReference type="SUPFAM" id="SSF53098">
    <property type="entry name" value="Ribonuclease H-like"/>
    <property type="match status" value="1"/>
</dbReference>
<keyword evidence="5" id="KW-0479">Metal-binding</keyword>
<dbReference type="GO" id="GO:0008408">
    <property type="term" value="F:3'-5' exonuclease activity"/>
    <property type="evidence" value="ECO:0007669"/>
    <property type="project" value="TreeGrafter"/>
</dbReference>
<dbReference type="InterPro" id="IPR012337">
    <property type="entry name" value="RNaseH-like_sf"/>
</dbReference>
<dbReference type="NCBIfam" id="TIGR01298">
    <property type="entry name" value="RNaseT"/>
    <property type="match status" value="1"/>
</dbReference>
<dbReference type="InterPro" id="IPR036397">
    <property type="entry name" value="RNaseH_sf"/>
</dbReference>